<keyword evidence="5" id="KW-1185">Reference proteome</keyword>
<dbReference type="AlphaFoldDB" id="A0AA38VM96"/>
<feature type="compositionally biased region" description="Polar residues" evidence="2">
    <location>
        <begin position="43"/>
        <end position="52"/>
    </location>
</feature>
<protein>
    <submittedName>
        <fullName evidence="4">Complex I intermediate-associated protein 30</fullName>
    </submittedName>
</protein>
<dbReference type="Pfam" id="PF08547">
    <property type="entry name" value="CIA30"/>
    <property type="match status" value="1"/>
</dbReference>
<dbReference type="GO" id="GO:0051082">
    <property type="term" value="F:unfolded protein binding"/>
    <property type="evidence" value="ECO:0007669"/>
    <property type="project" value="TreeGrafter"/>
</dbReference>
<dbReference type="Proteomes" id="UP001174694">
    <property type="component" value="Unassembled WGS sequence"/>
</dbReference>
<reference evidence="4" key="1">
    <citation type="submission" date="2022-07" db="EMBL/GenBank/DDBJ databases">
        <title>Fungi with potential for degradation of polypropylene.</title>
        <authorList>
            <person name="Gostincar C."/>
        </authorList>
    </citation>
    <scope>NUCLEOTIDE SEQUENCE</scope>
    <source>
        <strain evidence="4">EXF-13308</strain>
    </source>
</reference>
<dbReference type="InterPro" id="IPR039131">
    <property type="entry name" value="NDUFAF1"/>
</dbReference>
<sequence length="240" mass="26380">MSWSPSSSDRSGLRYIFGGDRPWDASQWTASDDRVRGGKSRSRLTSNADGSSATFSGHLDISTLGGAGFASQRTRDSGLEWDLSGYDAIVLDVAEADGKRYTLTLKDTVLPRRGDGREQSTVSWEYDFVCGDSTTAGEGAEKVVMRLVDFRPTYRGKPKPDAKPLDVRHVKRISFMMRSFFGDQEGDFSLTIRSLAATDSASRDSSLDSAVDLKDSREDEGQSTGLYGQGWLSWLCGRRV</sequence>
<dbReference type="InterPro" id="IPR008979">
    <property type="entry name" value="Galactose-bd-like_sf"/>
</dbReference>
<name>A0AA38VM96_9PEZI</name>
<gene>
    <name evidence="4" type="ORF">NKR23_g3100</name>
</gene>
<dbReference type="SUPFAM" id="SSF49785">
    <property type="entry name" value="Galactose-binding domain-like"/>
    <property type="match status" value="1"/>
</dbReference>
<evidence type="ECO:0000313" key="5">
    <source>
        <dbReference type="Proteomes" id="UP001174694"/>
    </source>
</evidence>
<evidence type="ECO:0000256" key="1">
    <source>
        <dbReference type="ARBA" id="ARBA00007884"/>
    </source>
</evidence>
<evidence type="ECO:0000256" key="2">
    <source>
        <dbReference type="SAM" id="MobiDB-lite"/>
    </source>
</evidence>
<comment type="similarity">
    <text evidence="1">Belongs to the CIA30 family.</text>
</comment>
<dbReference type="EMBL" id="JANBVO010000006">
    <property type="protein sequence ID" value="KAJ9151274.1"/>
    <property type="molecule type" value="Genomic_DNA"/>
</dbReference>
<comment type="caution">
    <text evidence="4">The sequence shown here is derived from an EMBL/GenBank/DDBJ whole genome shotgun (WGS) entry which is preliminary data.</text>
</comment>
<dbReference type="PANTHER" id="PTHR13194">
    <property type="entry name" value="COMPLEX I INTERMEDIATE-ASSOCIATED PROTEIN 30"/>
    <property type="match status" value="1"/>
</dbReference>
<accession>A0AA38VM96</accession>
<dbReference type="PANTHER" id="PTHR13194:SF19">
    <property type="entry name" value="NAD(P)-BINDING ROSSMANN-FOLD SUPERFAMILY PROTEIN"/>
    <property type="match status" value="1"/>
</dbReference>
<dbReference type="GO" id="GO:0010257">
    <property type="term" value="P:NADH dehydrogenase complex assembly"/>
    <property type="evidence" value="ECO:0007669"/>
    <property type="project" value="TreeGrafter"/>
</dbReference>
<evidence type="ECO:0000259" key="3">
    <source>
        <dbReference type="Pfam" id="PF08547"/>
    </source>
</evidence>
<organism evidence="4 5">
    <name type="scientific">Pleurostoma richardsiae</name>
    <dbReference type="NCBI Taxonomy" id="41990"/>
    <lineage>
        <taxon>Eukaryota</taxon>
        <taxon>Fungi</taxon>
        <taxon>Dikarya</taxon>
        <taxon>Ascomycota</taxon>
        <taxon>Pezizomycotina</taxon>
        <taxon>Sordariomycetes</taxon>
        <taxon>Sordariomycetidae</taxon>
        <taxon>Calosphaeriales</taxon>
        <taxon>Pleurostomataceae</taxon>
        <taxon>Pleurostoma</taxon>
    </lineage>
</organism>
<feature type="domain" description="NADH:ubiquinone oxidoreductase intermediate-associated protein 30" evidence="3">
    <location>
        <begin position="24"/>
        <end position="192"/>
    </location>
</feature>
<evidence type="ECO:0000313" key="4">
    <source>
        <dbReference type="EMBL" id="KAJ9151274.1"/>
    </source>
</evidence>
<feature type="region of interest" description="Disordered" evidence="2">
    <location>
        <begin position="16"/>
        <end position="52"/>
    </location>
</feature>
<proteinExistence type="inferred from homology"/>
<dbReference type="InterPro" id="IPR013857">
    <property type="entry name" value="NADH-UbQ_OxRdtase-assoc_prot30"/>
</dbReference>